<name>A0A1H8E8U7_9FIRM</name>
<evidence type="ECO:0000313" key="2">
    <source>
        <dbReference type="Proteomes" id="UP000199512"/>
    </source>
</evidence>
<reference evidence="1 2" key="1">
    <citation type="submission" date="2016-10" db="EMBL/GenBank/DDBJ databases">
        <authorList>
            <person name="de Groot N.N."/>
        </authorList>
    </citation>
    <scope>NUCLEOTIDE SEQUENCE [LARGE SCALE GENOMIC DNA]</scope>
    <source>
        <strain evidence="1 2">Calf135</strain>
    </source>
</reference>
<protein>
    <submittedName>
        <fullName evidence="1">Uncharacterized protein</fullName>
    </submittedName>
</protein>
<dbReference type="Proteomes" id="UP000199512">
    <property type="component" value="Unassembled WGS sequence"/>
</dbReference>
<proteinExistence type="predicted"/>
<dbReference type="EMBL" id="FODF01000001">
    <property type="protein sequence ID" value="SEN15544.1"/>
    <property type="molecule type" value="Genomic_DNA"/>
</dbReference>
<keyword evidence="2" id="KW-1185">Reference proteome</keyword>
<evidence type="ECO:0000313" key="1">
    <source>
        <dbReference type="EMBL" id="SEN15544.1"/>
    </source>
</evidence>
<organism evidence="1 2">
    <name type="scientific">Peptostreptococcus russellii</name>
    <dbReference type="NCBI Taxonomy" id="215200"/>
    <lineage>
        <taxon>Bacteria</taxon>
        <taxon>Bacillati</taxon>
        <taxon>Bacillota</taxon>
        <taxon>Clostridia</taxon>
        <taxon>Peptostreptococcales</taxon>
        <taxon>Peptostreptococcaceae</taxon>
        <taxon>Peptostreptococcus</taxon>
    </lineage>
</organism>
<dbReference type="RefSeq" id="WP_091972843.1">
    <property type="nucleotide sequence ID" value="NZ_CAUWDX010000007.1"/>
</dbReference>
<dbReference type="OrthoDB" id="1951844at2"/>
<dbReference type="AlphaFoldDB" id="A0A1H8E8U7"/>
<gene>
    <name evidence="1" type="ORF">SAMN05216454_10125</name>
</gene>
<accession>A0A1H8E8U7</accession>
<sequence>MKFLQLNLDARYRIYAQTKKVLRKYQKGIVSGKLTSEQFVNNMLKDNAMLDILEDIDVSISEFRFPYREYVDTLIEIQNESMTKRKNNSKYYTQKASCSSIFKLNEVLLNCGYDLSIPAKYLTQWDIDCIEKFVKTGSIDLGNEKIFNYVVKSNS</sequence>